<dbReference type="InterPro" id="IPR036844">
    <property type="entry name" value="Hint_dom_sf"/>
</dbReference>
<dbReference type="Gene3D" id="2.170.16.10">
    <property type="entry name" value="Hedgehog/Intein (Hint) domain"/>
    <property type="match status" value="1"/>
</dbReference>
<evidence type="ECO:0000313" key="3">
    <source>
        <dbReference type="Proteomes" id="UP001238334"/>
    </source>
</evidence>
<keyword evidence="3" id="KW-1185">Reference proteome</keyword>
<organism evidence="2 3">
    <name type="scientific">Parasedimentitalea psychrophila</name>
    <dbReference type="NCBI Taxonomy" id="2997337"/>
    <lineage>
        <taxon>Bacteria</taxon>
        <taxon>Pseudomonadati</taxon>
        <taxon>Pseudomonadota</taxon>
        <taxon>Alphaproteobacteria</taxon>
        <taxon>Rhodobacterales</taxon>
        <taxon>Paracoccaceae</taxon>
        <taxon>Parasedimentitalea</taxon>
    </lineage>
</organism>
<evidence type="ECO:0000259" key="1">
    <source>
        <dbReference type="Pfam" id="PF13403"/>
    </source>
</evidence>
<dbReference type="KEGG" id="ppso:QPJ95_23270"/>
<dbReference type="AlphaFoldDB" id="A0A9Y2L0X2"/>
<feature type="domain" description="Hedgehog/Intein (Hint)" evidence="1">
    <location>
        <begin position="31"/>
        <end position="171"/>
    </location>
</feature>
<dbReference type="EMBL" id="CP127247">
    <property type="protein sequence ID" value="WIY25357.1"/>
    <property type="molecule type" value="Genomic_DNA"/>
</dbReference>
<dbReference type="Pfam" id="PF13403">
    <property type="entry name" value="Hint_2"/>
    <property type="match status" value="1"/>
</dbReference>
<gene>
    <name evidence="2" type="ORF">QPJ95_23270</name>
</gene>
<sequence length="241" mass="26098">MSFPNGETVILKRVVPSQIDDTSELHAAGIPCFTEGTKIATTAGEIAVEDLRVGDLVQTLNNGPLQLLWIGTRRFSHDELEADPDKKPIHIPTGVLGNHSPLQVSPQHGMLLGQSHNLDAEMLVLARHLYQTRGPVRLAKGCRQVCCFHLMFAQHQILFANGAAAESFYPGPQALTLFGMMDLLGLRALFPKLGTCATEEAYGGLARPFAKRKDVLARVDLRPSSSPAAADMDRRPATVAA</sequence>
<name>A0A9Y2L0X2_9RHOB</name>
<reference evidence="2 3" key="1">
    <citation type="submission" date="2023-06" db="EMBL/GenBank/DDBJ databases">
        <title>Parasedimentitalea psychrophila sp. nov., a psychrophilic bacterium isolated from deep-sea sediment.</title>
        <authorList>
            <person name="Li A."/>
        </authorList>
    </citation>
    <scope>NUCLEOTIDE SEQUENCE [LARGE SCALE GENOMIC DNA]</scope>
    <source>
        <strain evidence="2 3">QS115</strain>
    </source>
</reference>
<proteinExistence type="predicted"/>
<evidence type="ECO:0000313" key="2">
    <source>
        <dbReference type="EMBL" id="WIY25357.1"/>
    </source>
</evidence>
<dbReference type="Proteomes" id="UP001238334">
    <property type="component" value="Chromosome"/>
</dbReference>
<dbReference type="InterPro" id="IPR028992">
    <property type="entry name" value="Hedgehog/Intein_dom"/>
</dbReference>
<protein>
    <submittedName>
        <fullName evidence="2">Hint domain-containing protein</fullName>
    </submittedName>
</protein>
<dbReference type="RefSeq" id="WP_270920150.1">
    <property type="nucleotide sequence ID" value="NZ_CP127247.1"/>
</dbReference>
<dbReference type="SUPFAM" id="SSF51294">
    <property type="entry name" value="Hedgehog/intein (Hint) domain"/>
    <property type="match status" value="1"/>
</dbReference>
<accession>A0A9Y2L0X2</accession>